<reference evidence="2 3" key="1">
    <citation type="submission" date="2019-01" db="EMBL/GenBank/DDBJ databases">
        <authorList>
            <person name="Sayadi A."/>
        </authorList>
    </citation>
    <scope>NUCLEOTIDE SEQUENCE [LARGE SCALE GENOMIC DNA]</scope>
</reference>
<feature type="compositionally biased region" description="Basic and acidic residues" evidence="1">
    <location>
        <begin position="1188"/>
        <end position="1200"/>
    </location>
</feature>
<evidence type="ECO:0000256" key="1">
    <source>
        <dbReference type="SAM" id="MobiDB-lite"/>
    </source>
</evidence>
<dbReference type="OrthoDB" id="6783512at2759"/>
<feature type="region of interest" description="Disordered" evidence="1">
    <location>
        <begin position="515"/>
        <end position="535"/>
    </location>
</feature>
<dbReference type="EMBL" id="CAACVG010008545">
    <property type="protein sequence ID" value="VEN50248.1"/>
    <property type="molecule type" value="Genomic_DNA"/>
</dbReference>
<feature type="compositionally biased region" description="Low complexity" evidence="1">
    <location>
        <begin position="1265"/>
        <end position="1276"/>
    </location>
</feature>
<protein>
    <submittedName>
        <fullName evidence="2">Uncharacterized protein</fullName>
    </submittedName>
</protein>
<gene>
    <name evidence="2" type="ORF">CALMAC_LOCUS11080</name>
</gene>
<feature type="region of interest" description="Disordered" evidence="1">
    <location>
        <begin position="549"/>
        <end position="576"/>
    </location>
</feature>
<feature type="region of interest" description="Disordered" evidence="1">
    <location>
        <begin position="1262"/>
        <end position="1292"/>
    </location>
</feature>
<name>A0A653CQQ8_CALMS</name>
<accession>A0A653CQQ8</accession>
<proteinExistence type="predicted"/>
<dbReference type="Proteomes" id="UP000410492">
    <property type="component" value="Unassembled WGS sequence"/>
</dbReference>
<sequence length="1292" mass="147893">MESKQILPAAKIEQESDEEEDIIDLDKYVPISEGVQEWDSKVRSHLQDVTAYGCERKLDSIMKWYIESLKNEASLLHAHSLVQSCIIKHLYTFKGCLLQLDYCYVDNYLDNMEEIMTFYSNLELKLLPKWSLGKNVKQQINQMCRKLIYYIKLYLLCREDRALHVLMKMKVDIHSNECKSFMNHLYRAFLRREPKEKTDLAFCRAYILFQQWKRIKGRLNCESLDTLMYTMFNRRPEDLQTNETLKRVILHNSILDALAHIDDDNLIMVRKYFEMIHSENIQNINYLQPDFDELDEGIDVASAKTEDPGLEEYYINYRKSMNLVPQCSTGELKEENNSDDDCQFVRVLVPGDGPEIIHEIPDDDDDDIQDILMLKQNITESQKLDEQNRLFSDGPVLGDKIARRIGEKEIDHSNSRKVNNNTQQSLPKHKIDKHLNNLTPPSDDTHYENVAHLSKAAAETAVISSPDNREKTIVGNNLTEKRKIMDTNSSVALQDISTIRETSISDGTVCENHCSSSKEKSDDCETGDPIHTSTPATISHMFFNSSNTSEALISSPSSSNLPNYTSNQDPYSSPNHPDISSTTFTEGSEQCLETELSTRIVNLTKSPLNFGNDFTTGSPNLINDRADTTITYNVSDDKAVPVSDMTERVENKKLENSMVTQMPAQSASDFCKTNSCKTWENLKDSHELDNIMSGPVQKYVSESAPAEEGFDLFDDTGNMPNTDTQIAPADLITPCEKRVDDFKAYFEEKSTKEKNQKTILKKKDNLKQSDKLAASKNKRVAFPEQSIIYKDNSMLSMIKETDKKLQEYPYVSLEKLTQLQIDQRLAISEMARKLRLERERNQRLTIRNQNLQNTMFKIDYDKSEVSLTPRDLEQLQNNLLGRDNLQAHNKSVEGMVDESFNKTSENNLEETFNSYNCNTEINLNVNCASANCNYHSCQNADSPGFEYLKQPEETYVTNLLGNSGYSFVNQFNVEYSRKLESPIFDENNTKPTSTLADVSKSMSDIPTLEELSPSFSSFSNSPSDNLLSEYVSDICQSEHMVGQDMLNPYKCGSALQEVNYIAPNSIETPTVENIDLRNEPQNNFDQKNTLPKLDEGGKVCLPLKKRKLSVANNEEEYFLGPDIVEEIIKQARLEEFTKEEVKEEISYPAKPMISIAEIQEELKKSPPPRVFKTPAEKKEMPEPPLLKQTDEVSSHQNDSKLEQPKIVTEQYNNHTYNNPTINYHMNNLPYTFFPYAGIQYFPQIILPMSNTNFDVEKQFDISMKAQPQANPPQDAQGKPREKKKGRGKKKCE</sequence>
<organism evidence="2 3">
    <name type="scientific">Callosobruchus maculatus</name>
    <name type="common">Southern cowpea weevil</name>
    <name type="synonym">Pulse bruchid</name>
    <dbReference type="NCBI Taxonomy" id="64391"/>
    <lineage>
        <taxon>Eukaryota</taxon>
        <taxon>Metazoa</taxon>
        <taxon>Ecdysozoa</taxon>
        <taxon>Arthropoda</taxon>
        <taxon>Hexapoda</taxon>
        <taxon>Insecta</taxon>
        <taxon>Pterygota</taxon>
        <taxon>Neoptera</taxon>
        <taxon>Endopterygota</taxon>
        <taxon>Coleoptera</taxon>
        <taxon>Polyphaga</taxon>
        <taxon>Cucujiformia</taxon>
        <taxon>Chrysomeloidea</taxon>
        <taxon>Chrysomelidae</taxon>
        <taxon>Bruchinae</taxon>
        <taxon>Bruchini</taxon>
        <taxon>Callosobruchus</taxon>
    </lineage>
</organism>
<keyword evidence="3" id="KW-1185">Reference proteome</keyword>
<feature type="compositionally biased region" description="Basic residues" evidence="1">
    <location>
        <begin position="1280"/>
        <end position="1292"/>
    </location>
</feature>
<evidence type="ECO:0000313" key="3">
    <source>
        <dbReference type="Proteomes" id="UP000410492"/>
    </source>
</evidence>
<evidence type="ECO:0000313" key="2">
    <source>
        <dbReference type="EMBL" id="VEN50248.1"/>
    </source>
</evidence>
<feature type="region of interest" description="Disordered" evidence="1">
    <location>
        <begin position="1165"/>
        <end position="1200"/>
    </location>
</feature>
<feature type="compositionally biased region" description="Low complexity" evidence="1">
    <location>
        <begin position="554"/>
        <end position="567"/>
    </location>
</feature>